<feature type="compositionally biased region" description="Basic and acidic residues" evidence="1">
    <location>
        <begin position="71"/>
        <end position="93"/>
    </location>
</feature>
<protein>
    <submittedName>
        <fullName evidence="2">Uncharacterized protein</fullName>
    </submittedName>
</protein>
<evidence type="ECO:0000256" key="1">
    <source>
        <dbReference type="SAM" id="MobiDB-lite"/>
    </source>
</evidence>
<reference evidence="2 3" key="1">
    <citation type="submission" date="2019-06" db="EMBL/GenBank/DDBJ databases">
        <authorList>
            <person name="Livingstone P."/>
            <person name="Whitworth D."/>
        </authorList>
    </citation>
    <scope>NUCLEOTIDE SEQUENCE [LARGE SCALE GENOMIC DNA]</scope>
    <source>
        <strain evidence="2 3">AM401</strain>
    </source>
</reference>
<organism evidence="2 3">
    <name type="scientific">Myxococcus llanfairpwllgwyngyllgogerychwyrndrobwllllantysiliogogogochensis</name>
    <dbReference type="NCBI Taxonomy" id="2590453"/>
    <lineage>
        <taxon>Bacteria</taxon>
        <taxon>Pseudomonadati</taxon>
        <taxon>Myxococcota</taxon>
        <taxon>Myxococcia</taxon>
        <taxon>Myxococcales</taxon>
        <taxon>Cystobacterineae</taxon>
        <taxon>Myxococcaceae</taxon>
        <taxon>Myxococcus</taxon>
    </lineage>
</organism>
<dbReference type="Proteomes" id="UP000315369">
    <property type="component" value="Unassembled WGS sequence"/>
</dbReference>
<dbReference type="AlphaFoldDB" id="A0A540X6P7"/>
<dbReference type="EMBL" id="VIFM01000017">
    <property type="protein sequence ID" value="TQF16829.1"/>
    <property type="molecule type" value="Genomic_DNA"/>
</dbReference>
<feature type="region of interest" description="Disordered" evidence="1">
    <location>
        <begin position="68"/>
        <end position="93"/>
    </location>
</feature>
<keyword evidence="3" id="KW-1185">Reference proteome</keyword>
<gene>
    <name evidence="2" type="ORF">FJV41_06610</name>
</gene>
<sequence length="93" mass="9921">MRAHPVGLGLGALAVGFLSASLLPSSHAERRAYTRAADKLRGLADELESSGQFEDAVSSLRRMAITSAAERLTEKEPDTSPKRTAKRGERKGG</sequence>
<proteinExistence type="predicted"/>
<accession>A0A540X6P7</accession>
<name>A0A540X6P7_9BACT</name>
<evidence type="ECO:0000313" key="3">
    <source>
        <dbReference type="Proteomes" id="UP000315369"/>
    </source>
</evidence>
<comment type="caution">
    <text evidence="2">The sequence shown here is derived from an EMBL/GenBank/DDBJ whole genome shotgun (WGS) entry which is preliminary data.</text>
</comment>
<evidence type="ECO:0000313" key="2">
    <source>
        <dbReference type="EMBL" id="TQF16829.1"/>
    </source>
</evidence>